<dbReference type="Pfam" id="PF07694">
    <property type="entry name" value="5TM-5TMR_LYT"/>
    <property type="match status" value="1"/>
</dbReference>
<dbReference type="InterPro" id="IPR050640">
    <property type="entry name" value="Bact_2-comp_sensor_kinase"/>
</dbReference>
<dbReference type="InterPro" id="IPR029016">
    <property type="entry name" value="GAF-like_dom_sf"/>
</dbReference>
<comment type="subcellular location">
    <subcellularLocation>
        <location evidence="2">Cell membrane</location>
        <topology evidence="2">Multi-pass membrane protein</topology>
    </subcellularLocation>
</comment>
<evidence type="ECO:0000313" key="16">
    <source>
        <dbReference type="EMBL" id="RDI45400.1"/>
    </source>
</evidence>
<evidence type="ECO:0000313" key="17">
    <source>
        <dbReference type="Proteomes" id="UP000255326"/>
    </source>
</evidence>
<gene>
    <name evidence="16" type="ORF">DFR59_10224</name>
</gene>
<dbReference type="EMBL" id="QQAY01000002">
    <property type="protein sequence ID" value="RDI45400.1"/>
    <property type="molecule type" value="Genomic_DNA"/>
</dbReference>
<keyword evidence="5" id="KW-0597">Phosphoprotein</keyword>
<keyword evidence="11 14" id="KW-1133">Transmembrane helix</keyword>
<proteinExistence type="predicted"/>
<dbReference type="PANTHER" id="PTHR34220:SF7">
    <property type="entry name" value="SENSOR HISTIDINE KINASE YPDA"/>
    <property type="match status" value="1"/>
</dbReference>
<dbReference type="Proteomes" id="UP000255326">
    <property type="component" value="Unassembled WGS sequence"/>
</dbReference>
<feature type="transmembrane region" description="Helical" evidence="14">
    <location>
        <begin position="151"/>
        <end position="170"/>
    </location>
</feature>
<keyword evidence="7 14" id="KW-0812">Transmembrane</keyword>
<dbReference type="SUPFAM" id="SSF55781">
    <property type="entry name" value="GAF domain-like"/>
    <property type="match status" value="1"/>
</dbReference>
<evidence type="ECO:0000256" key="14">
    <source>
        <dbReference type="SAM" id="Phobius"/>
    </source>
</evidence>
<feature type="transmembrane region" description="Helical" evidence="14">
    <location>
        <begin position="115"/>
        <end position="139"/>
    </location>
</feature>
<keyword evidence="10" id="KW-0067">ATP-binding</keyword>
<reference evidence="16 17" key="1">
    <citation type="submission" date="2018-07" db="EMBL/GenBank/DDBJ databases">
        <title>Genomic Encyclopedia of Type Strains, Phase IV (KMG-IV): sequencing the most valuable type-strain genomes for metagenomic binning, comparative biology and taxonomic classification.</title>
        <authorList>
            <person name="Goeker M."/>
        </authorList>
    </citation>
    <scope>NUCLEOTIDE SEQUENCE [LARGE SCALE GENOMIC DNA]</scope>
    <source>
        <strain evidence="16 17">DSM 25281</strain>
    </source>
</reference>
<dbReference type="InterPro" id="IPR003594">
    <property type="entry name" value="HATPase_dom"/>
</dbReference>
<keyword evidence="4" id="KW-1003">Cell membrane</keyword>
<dbReference type="GO" id="GO:0005886">
    <property type="term" value="C:plasma membrane"/>
    <property type="evidence" value="ECO:0007669"/>
    <property type="project" value="UniProtKB-SubCell"/>
</dbReference>
<comment type="caution">
    <text evidence="16">The sequence shown here is derived from an EMBL/GenBank/DDBJ whole genome shotgun (WGS) entry which is preliminary data.</text>
</comment>
<keyword evidence="6" id="KW-0808">Transferase</keyword>
<dbReference type="Gene3D" id="3.30.450.40">
    <property type="match status" value="1"/>
</dbReference>
<dbReference type="PRINTS" id="PR00344">
    <property type="entry name" value="BCTRLSENSOR"/>
</dbReference>
<evidence type="ECO:0000256" key="10">
    <source>
        <dbReference type="ARBA" id="ARBA00022840"/>
    </source>
</evidence>
<keyword evidence="13 14" id="KW-0472">Membrane</keyword>
<feature type="transmembrane region" description="Helical" evidence="14">
    <location>
        <begin position="44"/>
        <end position="63"/>
    </location>
</feature>
<dbReference type="PANTHER" id="PTHR34220">
    <property type="entry name" value="SENSOR HISTIDINE KINASE YPDA"/>
    <property type="match status" value="1"/>
</dbReference>
<dbReference type="GO" id="GO:0071555">
    <property type="term" value="P:cell wall organization"/>
    <property type="evidence" value="ECO:0007669"/>
    <property type="project" value="InterPro"/>
</dbReference>
<evidence type="ECO:0000256" key="11">
    <source>
        <dbReference type="ARBA" id="ARBA00022989"/>
    </source>
</evidence>
<dbReference type="Gene3D" id="3.30.565.10">
    <property type="entry name" value="Histidine kinase-like ATPase, C-terminal domain"/>
    <property type="match status" value="1"/>
</dbReference>
<keyword evidence="12" id="KW-0902">Two-component regulatory system</keyword>
<dbReference type="PROSITE" id="PS50109">
    <property type="entry name" value="HIS_KIN"/>
    <property type="match status" value="1"/>
</dbReference>
<dbReference type="InterPro" id="IPR036890">
    <property type="entry name" value="HATPase_C_sf"/>
</dbReference>
<dbReference type="InterPro" id="IPR004358">
    <property type="entry name" value="Sig_transdc_His_kin-like_C"/>
</dbReference>
<sequence length="578" mass="63689">MFVLLLTMLERLGIIVTIAFILTRFRFFRAMIYERELKKKQQYIAILFFGFFGIIGTYSGVTFNADSLDFNRWASGLTHDEAIANSRVIGVVIAGLLGGYKVGIGAGLIAGIHRFTLGGFTAAACGLATILAGIIAGAFHKEHRQIKLTNAFFIGAGAEMVQMIIILFLADPFLKALNLVEMIGIPMIFANGIGSALFLLVIKNVVSEEEKAGALQAQVTLRIANKTIPFLRKGLNGESAEAVCSILIEEMKACAVSITNQERILAHIGKGRDHHCPDEPIQTQITRQVLETGEMIVANEKSIDCVKKDCPLNAAVIAPLRQRGKTAGTLKIYFQSEKEINNISIELISGLSSLLSNQLEMAEAEHAFQLAKEAEIKALQAQIHPHFLFNTMNTIVSLIRVDADKARKLLVSFSNFIRQNLHGTTETTTTIGNELDHVKAYLSIVETRFVDKIQIEYQIDEKALTVKIPPLTLQPLVENACQHGFRDKQEQWNLEISVQTVSEGTIVGVKDNGYGIEEKMLERMGKELMASESGSGLALYNINRRLSILYGPKSTLKIQSKIGEGTMVSFFIPSREEG</sequence>
<dbReference type="GO" id="GO:0005524">
    <property type="term" value="F:ATP binding"/>
    <property type="evidence" value="ECO:0007669"/>
    <property type="project" value="UniProtKB-KW"/>
</dbReference>
<feature type="domain" description="Histidine kinase" evidence="15">
    <location>
        <begin position="452"/>
        <end position="576"/>
    </location>
</feature>
<dbReference type="Pfam" id="PF06580">
    <property type="entry name" value="His_kinase"/>
    <property type="match status" value="1"/>
</dbReference>
<dbReference type="OrthoDB" id="9776552at2"/>
<evidence type="ECO:0000256" key="2">
    <source>
        <dbReference type="ARBA" id="ARBA00004651"/>
    </source>
</evidence>
<evidence type="ECO:0000256" key="4">
    <source>
        <dbReference type="ARBA" id="ARBA00022475"/>
    </source>
</evidence>
<keyword evidence="17" id="KW-1185">Reference proteome</keyword>
<dbReference type="InterPro" id="IPR011620">
    <property type="entry name" value="Sig_transdc_His_kinase_LytS_TM"/>
</dbReference>
<dbReference type="SUPFAM" id="SSF55874">
    <property type="entry name" value="ATPase domain of HSP90 chaperone/DNA topoisomerase II/histidine kinase"/>
    <property type="match status" value="1"/>
</dbReference>
<organism evidence="16 17">
    <name type="scientific">Falsibacillus pallidus</name>
    <dbReference type="NCBI Taxonomy" id="493781"/>
    <lineage>
        <taxon>Bacteria</taxon>
        <taxon>Bacillati</taxon>
        <taxon>Bacillota</taxon>
        <taxon>Bacilli</taxon>
        <taxon>Bacillales</taxon>
        <taxon>Bacillaceae</taxon>
        <taxon>Falsibacillus</taxon>
    </lineage>
</organism>
<accession>A0A370GQ15</accession>
<evidence type="ECO:0000259" key="15">
    <source>
        <dbReference type="PROSITE" id="PS50109"/>
    </source>
</evidence>
<evidence type="ECO:0000256" key="9">
    <source>
        <dbReference type="ARBA" id="ARBA00022777"/>
    </source>
</evidence>
<feature type="transmembrane region" description="Helical" evidence="14">
    <location>
        <begin position="182"/>
        <end position="202"/>
    </location>
</feature>
<evidence type="ECO:0000256" key="12">
    <source>
        <dbReference type="ARBA" id="ARBA00023012"/>
    </source>
</evidence>
<evidence type="ECO:0000256" key="1">
    <source>
        <dbReference type="ARBA" id="ARBA00000085"/>
    </source>
</evidence>
<evidence type="ECO:0000256" key="8">
    <source>
        <dbReference type="ARBA" id="ARBA00022741"/>
    </source>
</evidence>
<dbReference type="Pfam" id="PF02518">
    <property type="entry name" value="HATPase_c"/>
    <property type="match status" value="1"/>
</dbReference>
<evidence type="ECO:0000256" key="3">
    <source>
        <dbReference type="ARBA" id="ARBA00012438"/>
    </source>
</evidence>
<evidence type="ECO:0000256" key="6">
    <source>
        <dbReference type="ARBA" id="ARBA00022679"/>
    </source>
</evidence>
<evidence type="ECO:0000256" key="13">
    <source>
        <dbReference type="ARBA" id="ARBA00023136"/>
    </source>
</evidence>
<feature type="transmembrane region" description="Helical" evidence="14">
    <location>
        <begin position="12"/>
        <end position="32"/>
    </location>
</feature>
<evidence type="ECO:0000256" key="5">
    <source>
        <dbReference type="ARBA" id="ARBA00022553"/>
    </source>
</evidence>
<comment type="catalytic activity">
    <reaction evidence="1">
        <text>ATP + protein L-histidine = ADP + protein N-phospho-L-histidine.</text>
        <dbReference type="EC" id="2.7.13.3"/>
    </reaction>
</comment>
<feature type="transmembrane region" description="Helical" evidence="14">
    <location>
        <begin position="83"/>
        <end position="103"/>
    </location>
</feature>
<dbReference type="InterPro" id="IPR005467">
    <property type="entry name" value="His_kinase_dom"/>
</dbReference>
<keyword evidence="8" id="KW-0547">Nucleotide-binding</keyword>
<dbReference type="GO" id="GO:0000155">
    <property type="term" value="F:phosphorelay sensor kinase activity"/>
    <property type="evidence" value="ECO:0007669"/>
    <property type="project" value="InterPro"/>
</dbReference>
<dbReference type="EC" id="2.7.13.3" evidence="3"/>
<dbReference type="AlphaFoldDB" id="A0A370GQ15"/>
<evidence type="ECO:0000256" key="7">
    <source>
        <dbReference type="ARBA" id="ARBA00022692"/>
    </source>
</evidence>
<name>A0A370GQ15_9BACI</name>
<dbReference type="RefSeq" id="WP_114744271.1">
    <property type="nucleotide sequence ID" value="NZ_QQAY01000002.1"/>
</dbReference>
<protein>
    <recommendedName>
        <fullName evidence="3">histidine kinase</fullName>
        <ecNumber evidence="3">2.7.13.3</ecNumber>
    </recommendedName>
</protein>
<dbReference type="InterPro" id="IPR010559">
    <property type="entry name" value="Sig_transdc_His_kin_internal"/>
</dbReference>
<keyword evidence="9 16" id="KW-0418">Kinase</keyword>